<reference evidence="4 5" key="1">
    <citation type="submission" date="2024-06" db="EMBL/GenBank/DDBJ databases">
        <title>Genomic Encyclopedia of Type Strains, Phase IV (KMG-IV): sequencing the most valuable type-strain genomes for metagenomic binning, comparative biology and taxonomic classification.</title>
        <authorList>
            <person name="Goeker M."/>
        </authorList>
    </citation>
    <scope>NUCLEOTIDE SEQUENCE [LARGE SCALE GENOMIC DNA]</scope>
    <source>
        <strain evidence="4 5">DSM 27865</strain>
    </source>
</reference>
<dbReference type="EMBL" id="JBEPML010000004">
    <property type="protein sequence ID" value="MET3791475.1"/>
    <property type="molecule type" value="Genomic_DNA"/>
</dbReference>
<protein>
    <submittedName>
        <fullName evidence="4">Succinyl-diaminopimelate desuccinylase</fullName>
        <ecNumber evidence="4">3.5.1.18</ecNumber>
    </submittedName>
</protein>
<evidence type="ECO:0000259" key="3">
    <source>
        <dbReference type="Pfam" id="PF07687"/>
    </source>
</evidence>
<dbReference type="InterPro" id="IPR050072">
    <property type="entry name" value="Peptidase_M20A"/>
</dbReference>
<dbReference type="Gene3D" id="3.30.70.360">
    <property type="match status" value="1"/>
</dbReference>
<dbReference type="Pfam" id="PF01546">
    <property type="entry name" value="Peptidase_M20"/>
    <property type="match status" value="1"/>
</dbReference>
<keyword evidence="2 4" id="KW-0378">Hydrolase</keyword>
<proteinExistence type="predicted"/>
<dbReference type="SUPFAM" id="SSF55031">
    <property type="entry name" value="Bacterial exopeptidase dimerisation domain"/>
    <property type="match status" value="1"/>
</dbReference>
<dbReference type="InterPro" id="IPR002933">
    <property type="entry name" value="Peptidase_M20"/>
</dbReference>
<dbReference type="PANTHER" id="PTHR43808">
    <property type="entry name" value="ACETYLORNITHINE DEACETYLASE"/>
    <property type="match status" value="1"/>
</dbReference>
<dbReference type="GO" id="GO:0009014">
    <property type="term" value="F:succinyl-diaminopimelate desuccinylase activity"/>
    <property type="evidence" value="ECO:0007669"/>
    <property type="project" value="UniProtKB-EC"/>
</dbReference>
<keyword evidence="5" id="KW-1185">Reference proteome</keyword>
<dbReference type="EC" id="3.5.1.18" evidence="4"/>
<dbReference type="SUPFAM" id="SSF53187">
    <property type="entry name" value="Zn-dependent exopeptidases"/>
    <property type="match status" value="1"/>
</dbReference>
<feature type="domain" description="Peptidase M20 dimerisation" evidence="3">
    <location>
        <begin position="185"/>
        <end position="290"/>
    </location>
</feature>
<dbReference type="InterPro" id="IPR011650">
    <property type="entry name" value="Peptidase_M20_dimer"/>
</dbReference>
<sequence>MSNENVFAAIDSALDIDRMVAACQEVVRTPSLSFEEGAVAQIYARHLKDLGFDTVEIDPNGNVIGVLSGEGNGPSLMVNGHIDHVPTGDMKDPFSGELVDAGRWGEVGTAIYGRGTCDMKCNVMASAYALGSIRKAGVRLRGDVVLVADVGEEVDSPLGVPSVIARGVRTDFGLNTESSRGQVHIGHRGKIDVEITVYGRTSHASEPGNGINAVFEAAPFLAELQNYATRMKDDDVLGPATVTLISMKSAPDNGTAVVPDRCVIRVDRRYVRGETTESCERELREILDGVARASSSFKYDLDVITHYPLMWVEPDNPVVLAALRGRESVTGQKNGVASWRFGVNGTFMCAAGIPTVGLGPGNEKWAHTPDEHILVDDLVEACRIWTRTIADVCGVASSS</sequence>
<dbReference type="RefSeq" id="WP_354193797.1">
    <property type="nucleotide sequence ID" value="NZ_JBEPML010000004.1"/>
</dbReference>
<gene>
    <name evidence="4" type="ORF">ABID37_001683</name>
</gene>
<evidence type="ECO:0000256" key="1">
    <source>
        <dbReference type="ARBA" id="ARBA00022723"/>
    </source>
</evidence>
<dbReference type="Proteomes" id="UP001549076">
    <property type="component" value="Unassembled WGS sequence"/>
</dbReference>
<dbReference type="Pfam" id="PF07687">
    <property type="entry name" value="M20_dimer"/>
    <property type="match status" value="1"/>
</dbReference>
<evidence type="ECO:0000313" key="5">
    <source>
        <dbReference type="Proteomes" id="UP001549076"/>
    </source>
</evidence>
<evidence type="ECO:0000256" key="2">
    <source>
        <dbReference type="ARBA" id="ARBA00022801"/>
    </source>
</evidence>
<dbReference type="Gene3D" id="3.40.630.10">
    <property type="entry name" value="Zn peptidases"/>
    <property type="match status" value="1"/>
</dbReference>
<accession>A0ABV2MXD9</accession>
<name>A0ABV2MXD9_9HYPH</name>
<dbReference type="InterPro" id="IPR036264">
    <property type="entry name" value="Bact_exopeptidase_dim_dom"/>
</dbReference>
<organism evidence="4 5">
    <name type="scientific">Aquamicrobium terrae</name>
    <dbReference type="NCBI Taxonomy" id="1324945"/>
    <lineage>
        <taxon>Bacteria</taxon>
        <taxon>Pseudomonadati</taxon>
        <taxon>Pseudomonadota</taxon>
        <taxon>Alphaproteobacteria</taxon>
        <taxon>Hyphomicrobiales</taxon>
        <taxon>Phyllobacteriaceae</taxon>
        <taxon>Aquamicrobium</taxon>
    </lineage>
</organism>
<comment type="caution">
    <text evidence="4">The sequence shown here is derived from an EMBL/GenBank/DDBJ whole genome shotgun (WGS) entry which is preliminary data.</text>
</comment>
<evidence type="ECO:0000313" key="4">
    <source>
        <dbReference type="EMBL" id="MET3791475.1"/>
    </source>
</evidence>
<keyword evidence="1" id="KW-0479">Metal-binding</keyword>